<accession>A0AA94JNN9</accession>
<name>A0AA94JNN9_9FLAO</name>
<gene>
    <name evidence="1" type="ORF">EJB19_10490</name>
</gene>
<protein>
    <submittedName>
        <fullName evidence="1">Uncharacterized protein</fullName>
    </submittedName>
</protein>
<organism evidence="1">
    <name type="scientific">Flavobacterium columnare</name>
    <dbReference type="NCBI Taxonomy" id="996"/>
    <lineage>
        <taxon>Bacteria</taxon>
        <taxon>Pseudomonadati</taxon>
        <taxon>Bacteroidota</taxon>
        <taxon>Flavobacteriia</taxon>
        <taxon>Flavobacteriales</taxon>
        <taxon>Flavobacteriaceae</taxon>
        <taxon>Flavobacterium</taxon>
    </lineage>
</organism>
<dbReference type="EMBL" id="RWGX01000004">
    <property type="protein sequence ID" value="RVU88572.1"/>
    <property type="molecule type" value="Genomic_DNA"/>
</dbReference>
<proteinExistence type="predicted"/>
<comment type="caution">
    <text evidence="1">The sequence shown here is derived from an EMBL/GenBank/DDBJ whole genome shotgun (WGS) entry which is preliminary data.</text>
</comment>
<dbReference type="AlphaFoldDB" id="A0AA94JNN9"/>
<evidence type="ECO:0000313" key="1">
    <source>
        <dbReference type="EMBL" id="RVU88572.1"/>
    </source>
</evidence>
<dbReference type="RefSeq" id="WP_127822227.1">
    <property type="nucleotide sequence ID" value="NZ_RWGX02000012.1"/>
</dbReference>
<reference evidence="1" key="1">
    <citation type="submission" date="2018-12" db="EMBL/GenBank/DDBJ databases">
        <title>Draft genome sequence of Flaovobacterium columnare BGFS27 isolated from channel catfish in Alabama.</title>
        <authorList>
            <person name="Cai W."/>
            <person name="Arias C."/>
        </authorList>
    </citation>
    <scope>NUCLEOTIDE SEQUENCE [LARGE SCALE GENOMIC DNA]</scope>
    <source>
        <strain evidence="1">BGFS27</strain>
    </source>
</reference>
<sequence>MKFRFIFCFLAITVLDLSCKKNNVTVQNDSEKSSIKQVEKKVYEIPSELKIISQEEIDFDDDGTKDTIITATDDKAINTTEFWLKNNEFLYEFTYPWGSINKKWLVNLDDDAEIEIVRIQGDEDGVDYVIYDIIDKEQKAILYFNPVLEDNRYPNQFMWAYPNDIKGLIVNQKREIKASLNNDYQRDDNHTETESQKELPFIFFNGKTSQPEMKFSRMNKPQFMKVEAVINKVFKNKLDQNIYKEWLGTYSCTFLRMKEESGDPRGWGMMNLVIQDNMAIFKLDSYVENISKDLKLIDIDKDKIVFSMKEDKSKMFIITNNGQLFNIKSSFIDEMVGESQTYKLEKNKNR</sequence>